<sequence length="75" mass="8148">MICPICRCGNTRPGFASVTLERDSTTLLFKDVPAQVCDNCGEEFIDETASANLLHTAETAAREGVQVELRRYAAA</sequence>
<name>A0A1R1I4J1_9RHOO</name>
<accession>A0A1R1I4J1</accession>
<keyword evidence="2" id="KW-1185">Reference proteome</keyword>
<dbReference type="InterPro" id="IPR022453">
    <property type="entry name" value="Znf_MqsA-type"/>
</dbReference>
<evidence type="ECO:0008006" key="3">
    <source>
        <dbReference type="Google" id="ProtNLM"/>
    </source>
</evidence>
<gene>
    <name evidence="1" type="ORF">BJN45_08915</name>
</gene>
<comment type="caution">
    <text evidence="1">The sequence shown here is derived from an EMBL/GenBank/DDBJ whole genome shotgun (WGS) entry which is preliminary data.</text>
</comment>
<evidence type="ECO:0000313" key="1">
    <source>
        <dbReference type="EMBL" id="OMG53560.1"/>
    </source>
</evidence>
<dbReference type="NCBIfam" id="TIGR03831">
    <property type="entry name" value="YgiT_finger"/>
    <property type="match status" value="1"/>
</dbReference>
<dbReference type="AlphaFoldDB" id="A0A1R1I4J1"/>
<dbReference type="Gene3D" id="3.10.20.860">
    <property type="match status" value="1"/>
</dbReference>
<evidence type="ECO:0000313" key="2">
    <source>
        <dbReference type="Proteomes" id="UP000187526"/>
    </source>
</evidence>
<reference evidence="1 2" key="1">
    <citation type="submission" date="2016-10" db="EMBL/GenBank/DDBJ databases">
        <title>Alkaliphiles isolated from bioreactors.</title>
        <authorList>
            <person name="Salah Z."/>
            <person name="Rout S.P."/>
            <person name="Humphreys P.N."/>
        </authorList>
    </citation>
    <scope>NUCLEOTIDE SEQUENCE [LARGE SCALE GENOMIC DNA]</scope>
    <source>
        <strain evidence="1 2">ZS02</strain>
    </source>
</reference>
<dbReference type="Proteomes" id="UP000187526">
    <property type="component" value="Unassembled WGS sequence"/>
</dbReference>
<proteinExistence type="predicted"/>
<dbReference type="STRING" id="418702.BJN45_08915"/>
<organism evidence="1 2">
    <name type="scientific">Azonexus hydrophilus</name>
    <dbReference type="NCBI Taxonomy" id="418702"/>
    <lineage>
        <taxon>Bacteria</taxon>
        <taxon>Pseudomonadati</taxon>
        <taxon>Pseudomonadota</taxon>
        <taxon>Betaproteobacteria</taxon>
        <taxon>Rhodocyclales</taxon>
        <taxon>Azonexaceae</taxon>
        <taxon>Azonexus</taxon>
    </lineage>
</organism>
<protein>
    <recommendedName>
        <fullName evidence="3">YgiT-type zinc finger domain-containing protein</fullName>
    </recommendedName>
</protein>
<dbReference type="EMBL" id="MTHD01000003">
    <property type="protein sequence ID" value="OMG53560.1"/>
    <property type="molecule type" value="Genomic_DNA"/>
</dbReference>
<dbReference type="CDD" id="cd12870">
    <property type="entry name" value="MqsA"/>
    <property type="match status" value="1"/>
</dbReference>
<dbReference type="OrthoDB" id="7349669at2"/>